<dbReference type="AlphaFoldDB" id="A0A3L9ZRT7"/>
<evidence type="ECO:0000256" key="1">
    <source>
        <dbReference type="ARBA" id="ARBA00022988"/>
    </source>
</evidence>
<keyword evidence="5" id="KW-1185">Reference proteome</keyword>
<dbReference type="HAMAP" id="MF_01385">
    <property type="entry name" value="UreF"/>
    <property type="match status" value="1"/>
</dbReference>
<dbReference type="PANTHER" id="PTHR33620:SF1">
    <property type="entry name" value="UREASE ACCESSORY PROTEIN F"/>
    <property type="match status" value="1"/>
</dbReference>
<comment type="similarity">
    <text evidence="3">Belongs to the UreF family.</text>
</comment>
<reference evidence="4 5" key="1">
    <citation type="submission" date="2018-10" db="EMBL/GenBank/DDBJ databases">
        <title>Genomic Encyclopedia of Archaeal and Bacterial Type Strains, Phase II (KMG-II): from individual species to whole genera.</title>
        <authorList>
            <person name="Goeker M."/>
        </authorList>
    </citation>
    <scope>NUCLEOTIDE SEQUENCE [LARGE SCALE GENOMIC DNA]</scope>
    <source>
        <strain evidence="4 5">DSM 19727</strain>
    </source>
</reference>
<dbReference type="Pfam" id="PF01730">
    <property type="entry name" value="UreF"/>
    <property type="match status" value="1"/>
</dbReference>
<name>A0A3L9ZRT7_9FLAO</name>
<dbReference type="PANTHER" id="PTHR33620">
    <property type="entry name" value="UREASE ACCESSORY PROTEIN F"/>
    <property type="match status" value="1"/>
</dbReference>
<comment type="function">
    <text evidence="3">Required for maturation of urease via the functional incorporation of the urease nickel metallocenter.</text>
</comment>
<sequence>MNNMENTITYLGSLLHLADPTLPIGGYSHSNGLETYIQDENVNSRDSAKLFVTNMLTYNIKYNDACFMKLAYEATAAGDLPTIIKLDQECSALKSPREIREASQKLGIRLIKIFRRQKAFEIITDYENAINTKEATAHYCIAFGMYAQLLEIPLAEALFAFYYNAAIGMITNSVKLVPLGQLDGQDILFELQPLIKQLAKETITIDRELVGLCNIAFDIRCMQHERLYSRLYMS</sequence>
<gene>
    <name evidence="3" type="primary">ureF</name>
    <name evidence="4" type="ORF">BC961_2752</name>
</gene>
<comment type="caution">
    <text evidence="4">The sequence shown here is derived from an EMBL/GenBank/DDBJ whole genome shotgun (WGS) entry which is preliminary data.</text>
</comment>
<dbReference type="RefSeq" id="WP_394345450.1">
    <property type="nucleotide sequence ID" value="NZ_CBCSGA010000024.1"/>
</dbReference>
<keyword evidence="1 3" id="KW-0996">Nickel insertion</keyword>
<dbReference type="GO" id="GO:0016151">
    <property type="term" value="F:nickel cation binding"/>
    <property type="evidence" value="ECO:0007669"/>
    <property type="project" value="UniProtKB-UniRule"/>
</dbReference>
<keyword evidence="2 3" id="KW-0143">Chaperone</keyword>
<dbReference type="InterPro" id="IPR002639">
    <property type="entry name" value="UreF"/>
</dbReference>
<dbReference type="GO" id="GO:0005737">
    <property type="term" value="C:cytoplasm"/>
    <property type="evidence" value="ECO:0007669"/>
    <property type="project" value="UniProtKB-SubCell"/>
</dbReference>
<protein>
    <recommendedName>
        <fullName evidence="3">Urease accessory protein UreF</fullName>
    </recommendedName>
</protein>
<dbReference type="Gene3D" id="1.10.4190.10">
    <property type="entry name" value="Urease accessory protein UreF"/>
    <property type="match status" value="1"/>
</dbReference>
<comment type="subunit">
    <text evidence="3">UreD, UreF and UreG form a complex that acts as a GTP-hydrolysis-dependent molecular chaperone, activating the urease apoprotein by helping to assemble the nickel containing metallocenter of UreC. The UreE protein probably delivers the nickel.</text>
</comment>
<accession>A0A3L9ZRT7</accession>
<evidence type="ECO:0000313" key="4">
    <source>
        <dbReference type="EMBL" id="RMA73145.1"/>
    </source>
</evidence>
<dbReference type="Proteomes" id="UP000280368">
    <property type="component" value="Unassembled WGS sequence"/>
</dbReference>
<organism evidence="4 5">
    <name type="scientific">Flavobacterium weaverense</name>
    <dbReference type="NCBI Taxonomy" id="271156"/>
    <lineage>
        <taxon>Bacteria</taxon>
        <taxon>Pseudomonadati</taxon>
        <taxon>Bacteroidota</taxon>
        <taxon>Flavobacteriia</taxon>
        <taxon>Flavobacteriales</taxon>
        <taxon>Flavobacteriaceae</taxon>
        <taxon>Flavobacterium</taxon>
    </lineage>
</organism>
<dbReference type="EMBL" id="REFH01000011">
    <property type="protein sequence ID" value="RMA73145.1"/>
    <property type="molecule type" value="Genomic_DNA"/>
</dbReference>
<comment type="subcellular location">
    <subcellularLocation>
        <location evidence="3">Cytoplasm</location>
    </subcellularLocation>
</comment>
<dbReference type="InterPro" id="IPR038277">
    <property type="entry name" value="UreF_sf"/>
</dbReference>
<evidence type="ECO:0000256" key="2">
    <source>
        <dbReference type="ARBA" id="ARBA00023186"/>
    </source>
</evidence>
<keyword evidence="3" id="KW-0963">Cytoplasm</keyword>
<evidence type="ECO:0000256" key="3">
    <source>
        <dbReference type="HAMAP-Rule" id="MF_01385"/>
    </source>
</evidence>
<dbReference type="PIRSF" id="PIRSF009467">
    <property type="entry name" value="Ureas_acces_UreF"/>
    <property type="match status" value="1"/>
</dbReference>
<evidence type="ECO:0000313" key="5">
    <source>
        <dbReference type="Proteomes" id="UP000280368"/>
    </source>
</evidence>
<proteinExistence type="inferred from homology"/>